<reference evidence="1 2" key="1">
    <citation type="submission" date="2014-01" db="EMBL/GenBank/DDBJ databases">
        <authorList>
            <person name="Dobos K."/>
            <person name="Lenaerts A."/>
            <person name="Ordway D."/>
            <person name="DeGroote M.A."/>
            <person name="Parker T."/>
            <person name="Sizemore C."/>
            <person name="Tallon L.J."/>
            <person name="Sadzewicz L.K."/>
            <person name="Sengamalay N."/>
            <person name="Fraser C.M."/>
            <person name="Hine E."/>
            <person name="Shefchek K.A."/>
            <person name="Das S.P."/>
            <person name="Tettelin H."/>
        </authorList>
    </citation>
    <scope>NUCLEOTIDE SEQUENCE [LARGE SCALE GENOMIC DNA]</scope>
    <source>
        <strain evidence="1 2">Harvey</strain>
    </source>
</reference>
<proteinExistence type="predicted"/>
<dbReference type="Proteomes" id="UP000020681">
    <property type="component" value="Unassembled WGS sequence"/>
</dbReference>
<accession>A0ABN0R3A3</accession>
<name>A0ABN0R3A3_MYCUL</name>
<comment type="caution">
    <text evidence="1">The sequence shown here is derived from an EMBL/GenBank/DDBJ whole genome shotgun (WGS) entry which is preliminary data.</text>
</comment>
<protein>
    <submittedName>
        <fullName evidence="1">Lipoprotein</fullName>
    </submittedName>
</protein>
<sequence length="55" mass="5954">MRWRSSSRSLAPQFIAARSGCASCQVAVLVTTAWYRPAVGDIPPASHRAVGVHHH</sequence>
<keyword evidence="1" id="KW-0449">Lipoprotein</keyword>
<organism evidence="1 2">
    <name type="scientific">Mycobacterium ulcerans str. Harvey</name>
    <dbReference type="NCBI Taxonomy" id="1299332"/>
    <lineage>
        <taxon>Bacteria</taxon>
        <taxon>Bacillati</taxon>
        <taxon>Actinomycetota</taxon>
        <taxon>Actinomycetes</taxon>
        <taxon>Mycobacteriales</taxon>
        <taxon>Mycobacteriaceae</taxon>
        <taxon>Mycobacterium</taxon>
        <taxon>Mycobacterium ulcerans group</taxon>
    </lineage>
</organism>
<evidence type="ECO:0000313" key="2">
    <source>
        <dbReference type="Proteomes" id="UP000020681"/>
    </source>
</evidence>
<keyword evidence="2" id="KW-1185">Reference proteome</keyword>
<evidence type="ECO:0000313" key="1">
    <source>
        <dbReference type="EMBL" id="EUA91618.1"/>
    </source>
</evidence>
<dbReference type="EMBL" id="JAOL01000087">
    <property type="protein sequence ID" value="EUA91618.1"/>
    <property type="molecule type" value="Genomic_DNA"/>
</dbReference>
<gene>
    <name evidence="1" type="ORF">I551_1941</name>
</gene>